<reference evidence="7" key="1">
    <citation type="journal article" date="2012" name="PLoS ONE">
        <title>The success of Acinetobacter species; genetic, metabolic and virulence attributes.</title>
        <authorList>
            <person name="Peleg A.Y."/>
            <person name="de Breij A."/>
            <person name="Adams M.D."/>
            <person name="Cerqueira G.M."/>
            <person name="Mocali S."/>
            <person name="Galardini M."/>
            <person name="Nibbering P.H."/>
            <person name="Earl A.M."/>
            <person name="Ward D.V."/>
            <person name="Paterson D.L."/>
            <person name="Seifert H."/>
            <person name="Dijkshoorn L."/>
        </authorList>
    </citation>
    <scope>NUCLEOTIDE SEQUENCE [LARGE SCALE GENOMIC DNA]</scope>
    <source>
        <strain evidence="7">SH205</strain>
    </source>
</reference>
<feature type="signal peptide" evidence="4">
    <location>
        <begin position="1"/>
        <end position="43"/>
    </location>
</feature>
<evidence type="ECO:0000313" key="7">
    <source>
        <dbReference type="Proteomes" id="UP000018442"/>
    </source>
</evidence>
<keyword evidence="3 4" id="KW-0574">Periplasm</keyword>
<dbReference type="Pfam" id="PF03968">
    <property type="entry name" value="LptD_N"/>
    <property type="match status" value="1"/>
</dbReference>
<sequence precursor="true">MVNMSFSKFEESMRLIPNSKYRLAFLKHVACIAVAFSSVSAFALPSDRNQQLSLVADRATYNDKTGITTYTGNVVIEQGTMKLQADSIVATLNSKKEIQTITAKGQPAKFQQQMDVNKGLARGEAQTIIYNADTGIITLSGKAYLYQDGSSIRGNTLKYSMNKGDVEAQGSSTNRVQIIIPPSSSKSFPGARD</sequence>
<keyword evidence="2 4" id="KW-0732">Signal</keyword>
<comment type="subcellular location">
    <subcellularLocation>
        <location evidence="4">Periplasm</location>
    </subcellularLocation>
</comment>
<dbReference type="Gene3D" id="2.60.450.10">
    <property type="entry name" value="Lipopolysaccharide (LPS) transport protein A like domain"/>
    <property type="match status" value="1"/>
</dbReference>
<dbReference type="GO" id="GO:0043165">
    <property type="term" value="P:Gram-negative-bacterium-type cell outer membrane assembly"/>
    <property type="evidence" value="ECO:0007669"/>
    <property type="project" value="UniProtKB-UniRule"/>
</dbReference>
<evidence type="ECO:0000256" key="4">
    <source>
        <dbReference type="HAMAP-Rule" id="MF_01914"/>
    </source>
</evidence>
<gene>
    <name evidence="4 6" type="primary">lptA</name>
    <name evidence="6" type="ORF">HMPREF0026_01422</name>
</gene>
<dbReference type="HOGENOM" id="CLU_095993_4_1_6"/>
<keyword evidence="1 4" id="KW-0813">Transport</keyword>
<feature type="chain" id="PRO_5009009046" description="Lipopolysaccharide export system protein LptA" evidence="4">
    <location>
        <begin position="44"/>
        <end position="193"/>
    </location>
</feature>
<dbReference type="AlphaFoldDB" id="D0SJX4"/>
<dbReference type="InterPro" id="IPR052037">
    <property type="entry name" value="LPS_export_LptA"/>
</dbReference>
<name>D0SJX4_ACIJU</name>
<accession>D0SJX4</accession>
<comment type="similarity">
    <text evidence="4">Belongs to the LptA family.</text>
</comment>
<comment type="function">
    <text evidence="4">Involved in the assembly of lipopolysaccharide (LPS). Required for the translocation of LPS from the inner membrane to the outer membrane. May form a bridge between the inner membrane and the outer membrane, via interactions with LptC and LptD, thereby facilitating LPS transfer across the periplasm.</text>
</comment>
<dbReference type="HAMAP" id="MF_01914">
    <property type="entry name" value="LPS_assembly_LptA"/>
    <property type="match status" value="1"/>
</dbReference>
<dbReference type="Proteomes" id="UP000018442">
    <property type="component" value="Unassembled WGS sequence"/>
</dbReference>
<dbReference type="InterPro" id="IPR005653">
    <property type="entry name" value="OstA-like_N"/>
</dbReference>
<evidence type="ECO:0000256" key="3">
    <source>
        <dbReference type="ARBA" id="ARBA00022764"/>
    </source>
</evidence>
<dbReference type="GO" id="GO:0015920">
    <property type="term" value="P:lipopolysaccharide transport"/>
    <property type="evidence" value="ECO:0007669"/>
    <property type="project" value="UniProtKB-UniRule"/>
</dbReference>
<organism evidence="6 7">
    <name type="scientific">Acinetobacter junii SH205</name>
    <dbReference type="NCBI Taxonomy" id="575587"/>
    <lineage>
        <taxon>Bacteria</taxon>
        <taxon>Pseudomonadati</taxon>
        <taxon>Pseudomonadota</taxon>
        <taxon>Gammaproteobacteria</taxon>
        <taxon>Moraxellales</taxon>
        <taxon>Moraxellaceae</taxon>
        <taxon>Acinetobacter</taxon>
    </lineage>
</organism>
<evidence type="ECO:0000313" key="6">
    <source>
        <dbReference type="EMBL" id="EEY94146.1"/>
    </source>
</evidence>
<dbReference type="GO" id="GO:0001530">
    <property type="term" value="F:lipopolysaccharide binding"/>
    <property type="evidence" value="ECO:0007669"/>
    <property type="project" value="InterPro"/>
</dbReference>
<evidence type="ECO:0000256" key="1">
    <source>
        <dbReference type="ARBA" id="ARBA00022448"/>
    </source>
</evidence>
<dbReference type="EMBL" id="GG705011">
    <property type="protein sequence ID" value="EEY94146.1"/>
    <property type="molecule type" value="Genomic_DNA"/>
</dbReference>
<dbReference type="GO" id="GO:0017089">
    <property type="term" value="F:glycolipid transfer activity"/>
    <property type="evidence" value="ECO:0007669"/>
    <property type="project" value="TreeGrafter"/>
</dbReference>
<evidence type="ECO:0000259" key="5">
    <source>
        <dbReference type="Pfam" id="PF03968"/>
    </source>
</evidence>
<dbReference type="PANTHER" id="PTHR36504:SF1">
    <property type="entry name" value="LIPOPOLYSACCHARIDE EXPORT SYSTEM PROTEIN LPTA"/>
    <property type="match status" value="1"/>
</dbReference>
<dbReference type="GO" id="GO:0009279">
    <property type="term" value="C:cell outer membrane"/>
    <property type="evidence" value="ECO:0007669"/>
    <property type="project" value="TreeGrafter"/>
</dbReference>
<dbReference type="InterPro" id="IPR014340">
    <property type="entry name" value="LptA"/>
</dbReference>
<dbReference type="PANTHER" id="PTHR36504">
    <property type="entry name" value="LIPOPOLYSACCHARIDE EXPORT SYSTEM PROTEIN LPTA"/>
    <property type="match status" value="1"/>
</dbReference>
<evidence type="ECO:0000256" key="2">
    <source>
        <dbReference type="ARBA" id="ARBA00022729"/>
    </source>
</evidence>
<comment type="subunit">
    <text evidence="4">Component of the lipopolysaccharide transport and assembly complex.</text>
</comment>
<proteinExistence type="inferred from homology"/>
<feature type="domain" description="Organic solvent tolerance-like N-terminal" evidence="5">
    <location>
        <begin position="55"/>
        <end position="164"/>
    </location>
</feature>
<dbReference type="NCBIfam" id="TIGR03002">
    <property type="entry name" value="outer_YhbN_LptA"/>
    <property type="match status" value="1"/>
</dbReference>
<dbReference type="GO" id="GO:0030288">
    <property type="term" value="C:outer membrane-bounded periplasmic space"/>
    <property type="evidence" value="ECO:0007669"/>
    <property type="project" value="TreeGrafter"/>
</dbReference>
<protein>
    <recommendedName>
        <fullName evidence="4">Lipopolysaccharide export system protein LptA</fullName>
    </recommendedName>
</protein>